<sequence>MNINVLKNILLKCICSLSENNLVLTARIFEHELDLLESDDIVKVLKDLSVLELCLIIAMKHHSEIYDNQPMNFEMVYSRYVKFANKHASIQTVQRPVVMKAFEHIEKLELVSMISQGTSRVQKDYQFFKLLVTSQQISEAISKSHGVPTEIVQWANSSLT</sequence>
<evidence type="ECO:0000256" key="1">
    <source>
        <dbReference type="ARBA" id="ARBA00004123"/>
    </source>
</evidence>
<protein>
    <recommendedName>
        <fullName evidence="2">Origin recognition complex subunit 4</fullName>
    </recommendedName>
</protein>
<proteinExistence type="predicted"/>
<feature type="domain" description="Origin recognition complex subunit 4 C-terminal" evidence="6">
    <location>
        <begin position="2"/>
        <end position="141"/>
    </location>
</feature>
<keyword evidence="5" id="KW-0539">Nucleus</keyword>
<evidence type="ECO:0000313" key="8">
    <source>
        <dbReference type="Proteomes" id="UP000625711"/>
    </source>
</evidence>
<dbReference type="OrthoDB" id="343623at2759"/>
<dbReference type="PANTHER" id="PTHR12087">
    <property type="entry name" value="ORIGIN RECOGNITION COMPLEX SUBUNIT 4"/>
    <property type="match status" value="1"/>
</dbReference>
<dbReference type="EMBL" id="JAACXV010009287">
    <property type="protein sequence ID" value="KAF7275729.1"/>
    <property type="molecule type" value="Genomic_DNA"/>
</dbReference>
<dbReference type="Pfam" id="PF14629">
    <property type="entry name" value="ORC4_C"/>
    <property type="match status" value="1"/>
</dbReference>
<evidence type="ECO:0000256" key="4">
    <source>
        <dbReference type="ARBA" id="ARBA00023125"/>
    </source>
</evidence>
<evidence type="ECO:0000256" key="5">
    <source>
        <dbReference type="ARBA" id="ARBA00023242"/>
    </source>
</evidence>
<dbReference type="InterPro" id="IPR016527">
    <property type="entry name" value="ORC4"/>
</dbReference>
<accession>A0A834MEU5</accession>
<evidence type="ECO:0000259" key="6">
    <source>
        <dbReference type="Pfam" id="PF14629"/>
    </source>
</evidence>
<gene>
    <name evidence="7" type="ORF">GWI33_011328</name>
</gene>
<keyword evidence="8" id="KW-1185">Reference proteome</keyword>
<keyword evidence="4" id="KW-0238">DNA-binding</keyword>
<organism evidence="7 8">
    <name type="scientific">Rhynchophorus ferrugineus</name>
    <name type="common">Red palm weevil</name>
    <name type="synonym">Curculio ferrugineus</name>
    <dbReference type="NCBI Taxonomy" id="354439"/>
    <lineage>
        <taxon>Eukaryota</taxon>
        <taxon>Metazoa</taxon>
        <taxon>Ecdysozoa</taxon>
        <taxon>Arthropoda</taxon>
        <taxon>Hexapoda</taxon>
        <taxon>Insecta</taxon>
        <taxon>Pterygota</taxon>
        <taxon>Neoptera</taxon>
        <taxon>Endopterygota</taxon>
        <taxon>Coleoptera</taxon>
        <taxon>Polyphaga</taxon>
        <taxon>Cucujiformia</taxon>
        <taxon>Curculionidae</taxon>
        <taxon>Dryophthorinae</taxon>
        <taxon>Rhynchophorus</taxon>
    </lineage>
</organism>
<comment type="subcellular location">
    <subcellularLocation>
        <location evidence="1">Nucleus</location>
    </subcellularLocation>
</comment>
<evidence type="ECO:0000256" key="2">
    <source>
        <dbReference type="ARBA" id="ARBA00019083"/>
    </source>
</evidence>
<dbReference type="GO" id="GO:0003688">
    <property type="term" value="F:DNA replication origin binding"/>
    <property type="evidence" value="ECO:0007669"/>
    <property type="project" value="TreeGrafter"/>
</dbReference>
<comment type="caution">
    <text evidence="7">The sequence shown here is derived from an EMBL/GenBank/DDBJ whole genome shotgun (WGS) entry which is preliminary data.</text>
</comment>
<name>A0A834MEU5_RHYFE</name>
<reference evidence="7" key="1">
    <citation type="submission" date="2020-08" db="EMBL/GenBank/DDBJ databases">
        <title>Genome sequencing and assembly of the red palm weevil Rhynchophorus ferrugineus.</title>
        <authorList>
            <person name="Dias G.B."/>
            <person name="Bergman C.M."/>
            <person name="Manee M."/>
        </authorList>
    </citation>
    <scope>NUCLEOTIDE SEQUENCE</scope>
    <source>
        <strain evidence="7">AA-2017</strain>
        <tissue evidence="7">Whole larva</tissue>
    </source>
</reference>
<dbReference type="PANTHER" id="PTHR12087:SF0">
    <property type="entry name" value="ORIGIN RECOGNITION COMPLEX SUBUNIT 4"/>
    <property type="match status" value="1"/>
</dbReference>
<dbReference type="InterPro" id="IPR032705">
    <property type="entry name" value="ORC4_C"/>
</dbReference>
<keyword evidence="3" id="KW-0235">DNA replication</keyword>
<dbReference type="GO" id="GO:0006270">
    <property type="term" value="P:DNA replication initiation"/>
    <property type="evidence" value="ECO:0007669"/>
    <property type="project" value="TreeGrafter"/>
</dbReference>
<dbReference type="GO" id="GO:0005664">
    <property type="term" value="C:nuclear origin of replication recognition complex"/>
    <property type="evidence" value="ECO:0007669"/>
    <property type="project" value="TreeGrafter"/>
</dbReference>
<dbReference type="Proteomes" id="UP000625711">
    <property type="component" value="Unassembled WGS sequence"/>
</dbReference>
<evidence type="ECO:0000313" key="7">
    <source>
        <dbReference type="EMBL" id="KAF7275729.1"/>
    </source>
</evidence>
<dbReference type="AlphaFoldDB" id="A0A834MEU5"/>
<evidence type="ECO:0000256" key="3">
    <source>
        <dbReference type="ARBA" id="ARBA00022705"/>
    </source>
</evidence>